<sequence>MPALPPGLSRVVVLRALMLGDLLCATPALRALRAGLPQARITLVGLPWARELATRLASVDEFVELPGWPGLPERPAAPRAEQLAFVAAMRARRWHLALQLHGSGAVVNPLLAAFGARLNAGFAAPGAPRPGADRRRFVRWPERGSEVERLLALTDALGLPRRGEQLDFPLHDTDRANAAALLGDGRWVIVHAGAQLPSRRWAPERFAAVADALAERGLRIALTGTDGERALVASVAAAMRSPALDLAGRSDLWTLGALVERAALVVCNDTGLSHVAAALGTPSVVVASGSDVARWAPADAARHRVLWHAVECRPCAHAVCPTAHECAAGVAVGTVIDAAVGALETER</sequence>
<evidence type="ECO:0000313" key="4">
    <source>
        <dbReference type="Proteomes" id="UP000295106"/>
    </source>
</evidence>
<keyword evidence="1" id="KW-0328">Glycosyltransferase</keyword>
<organism evidence="3 4">
    <name type="scientific">Rubrivivax gelatinosus</name>
    <name type="common">Rhodocyclus gelatinosus</name>
    <name type="synonym">Rhodopseudomonas gelatinosa</name>
    <dbReference type="NCBI Taxonomy" id="28068"/>
    <lineage>
        <taxon>Bacteria</taxon>
        <taxon>Pseudomonadati</taxon>
        <taxon>Pseudomonadota</taxon>
        <taxon>Betaproteobacteria</taxon>
        <taxon>Burkholderiales</taxon>
        <taxon>Sphaerotilaceae</taxon>
        <taxon>Rubrivivax</taxon>
    </lineage>
</organism>
<reference evidence="3 4" key="1">
    <citation type="submission" date="2019-03" db="EMBL/GenBank/DDBJ databases">
        <title>Genomic Encyclopedia of Type Strains, Phase IV (KMG-IV): sequencing the most valuable type-strain genomes for metagenomic binning, comparative biology and taxonomic classification.</title>
        <authorList>
            <person name="Goeker M."/>
        </authorList>
    </citation>
    <scope>NUCLEOTIDE SEQUENCE [LARGE SCALE GENOMIC DNA]</scope>
    <source>
        <strain evidence="3 4">DSM 1709</strain>
    </source>
</reference>
<keyword evidence="2 3" id="KW-0808">Transferase</keyword>
<dbReference type="CDD" id="cd03789">
    <property type="entry name" value="GT9_LPS_heptosyltransferase"/>
    <property type="match status" value="1"/>
</dbReference>
<evidence type="ECO:0000256" key="2">
    <source>
        <dbReference type="ARBA" id="ARBA00022679"/>
    </source>
</evidence>
<dbReference type="AlphaFoldDB" id="A0A4R2MWF2"/>
<protein>
    <submittedName>
        <fullName evidence="3">ADP-heptose:LPS heptosyltransferase</fullName>
    </submittedName>
</protein>
<dbReference type="GeneID" id="99685107"/>
<accession>A0A4R2MWF2</accession>
<dbReference type="PANTHER" id="PTHR30160:SF1">
    <property type="entry name" value="LIPOPOLYSACCHARIDE 1,2-N-ACETYLGLUCOSAMINETRANSFERASE-RELATED"/>
    <property type="match status" value="1"/>
</dbReference>
<dbReference type="InterPro" id="IPR051199">
    <property type="entry name" value="LPS_LOS_Heptosyltrfase"/>
</dbReference>
<dbReference type="GO" id="GO:0009244">
    <property type="term" value="P:lipopolysaccharide core region biosynthetic process"/>
    <property type="evidence" value="ECO:0007669"/>
    <property type="project" value="TreeGrafter"/>
</dbReference>
<comment type="caution">
    <text evidence="3">The sequence shown here is derived from an EMBL/GenBank/DDBJ whole genome shotgun (WGS) entry which is preliminary data.</text>
</comment>
<dbReference type="GO" id="GO:0008713">
    <property type="term" value="F:ADP-heptose-lipopolysaccharide heptosyltransferase activity"/>
    <property type="evidence" value="ECO:0007669"/>
    <property type="project" value="TreeGrafter"/>
</dbReference>
<dbReference type="Gene3D" id="3.40.50.2000">
    <property type="entry name" value="Glycogen Phosphorylase B"/>
    <property type="match status" value="2"/>
</dbReference>
<dbReference type="InterPro" id="IPR002201">
    <property type="entry name" value="Glyco_trans_9"/>
</dbReference>
<dbReference type="EMBL" id="SLXD01000002">
    <property type="protein sequence ID" value="TCP04353.1"/>
    <property type="molecule type" value="Genomic_DNA"/>
</dbReference>
<gene>
    <name evidence="3" type="ORF">EV684_102106</name>
</gene>
<dbReference type="PANTHER" id="PTHR30160">
    <property type="entry name" value="TETRAACYLDISACCHARIDE 4'-KINASE-RELATED"/>
    <property type="match status" value="1"/>
</dbReference>
<dbReference type="Pfam" id="PF01075">
    <property type="entry name" value="Glyco_transf_9"/>
    <property type="match status" value="1"/>
</dbReference>
<dbReference type="SUPFAM" id="SSF53756">
    <property type="entry name" value="UDP-Glycosyltransferase/glycogen phosphorylase"/>
    <property type="match status" value="1"/>
</dbReference>
<dbReference type="RefSeq" id="WP_132644867.1">
    <property type="nucleotide sequence ID" value="NZ_CP181386.1"/>
</dbReference>
<dbReference type="GO" id="GO:0005829">
    <property type="term" value="C:cytosol"/>
    <property type="evidence" value="ECO:0007669"/>
    <property type="project" value="TreeGrafter"/>
</dbReference>
<proteinExistence type="predicted"/>
<evidence type="ECO:0000256" key="1">
    <source>
        <dbReference type="ARBA" id="ARBA00022676"/>
    </source>
</evidence>
<evidence type="ECO:0000313" key="3">
    <source>
        <dbReference type="EMBL" id="TCP04353.1"/>
    </source>
</evidence>
<dbReference type="OrthoDB" id="9807356at2"/>
<name>A0A4R2MWF2_RUBGE</name>
<dbReference type="Proteomes" id="UP000295106">
    <property type="component" value="Unassembled WGS sequence"/>
</dbReference>